<comment type="caution">
    <text evidence="2">The sequence shown here is derived from an EMBL/GenBank/DDBJ whole genome shotgun (WGS) entry which is preliminary data.</text>
</comment>
<name>A0ABV8FK95_9ACTN</name>
<proteinExistence type="predicted"/>
<protein>
    <submittedName>
        <fullName evidence="2">Uncharacterized protein</fullName>
    </submittedName>
</protein>
<dbReference type="RefSeq" id="WP_378532695.1">
    <property type="nucleotide sequence ID" value="NZ_JBHSBH010000007.1"/>
</dbReference>
<reference evidence="3" key="1">
    <citation type="journal article" date="2019" name="Int. J. Syst. Evol. Microbiol.">
        <title>The Global Catalogue of Microorganisms (GCM) 10K type strain sequencing project: providing services to taxonomists for standard genome sequencing and annotation.</title>
        <authorList>
            <consortium name="The Broad Institute Genomics Platform"/>
            <consortium name="The Broad Institute Genome Sequencing Center for Infectious Disease"/>
            <person name="Wu L."/>
            <person name="Ma J."/>
        </authorList>
    </citation>
    <scope>NUCLEOTIDE SEQUENCE [LARGE SCALE GENOMIC DNA]</scope>
    <source>
        <strain evidence="3">TBRC 1826</strain>
    </source>
</reference>
<evidence type="ECO:0000313" key="3">
    <source>
        <dbReference type="Proteomes" id="UP001595847"/>
    </source>
</evidence>
<feature type="compositionally biased region" description="Acidic residues" evidence="1">
    <location>
        <begin position="14"/>
        <end position="34"/>
    </location>
</feature>
<sequence>MSTNTLAKLSPFSEDPDPEGEIGEPASDEPDGGADDPVSDKPDGAVGDPT</sequence>
<evidence type="ECO:0000313" key="2">
    <source>
        <dbReference type="EMBL" id="MFC3996547.1"/>
    </source>
</evidence>
<gene>
    <name evidence="2" type="ORF">ACFOVU_11515</name>
</gene>
<accession>A0ABV8FK95</accession>
<evidence type="ECO:0000256" key="1">
    <source>
        <dbReference type="SAM" id="MobiDB-lite"/>
    </source>
</evidence>
<organism evidence="2 3">
    <name type="scientific">Nocardiopsis sediminis</name>
    <dbReference type="NCBI Taxonomy" id="1778267"/>
    <lineage>
        <taxon>Bacteria</taxon>
        <taxon>Bacillati</taxon>
        <taxon>Actinomycetota</taxon>
        <taxon>Actinomycetes</taxon>
        <taxon>Streptosporangiales</taxon>
        <taxon>Nocardiopsidaceae</taxon>
        <taxon>Nocardiopsis</taxon>
    </lineage>
</organism>
<dbReference type="EMBL" id="JBHSBH010000007">
    <property type="protein sequence ID" value="MFC3996547.1"/>
    <property type="molecule type" value="Genomic_DNA"/>
</dbReference>
<keyword evidence="3" id="KW-1185">Reference proteome</keyword>
<feature type="region of interest" description="Disordered" evidence="1">
    <location>
        <begin position="1"/>
        <end position="50"/>
    </location>
</feature>
<dbReference type="Proteomes" id="UP001595847">
    <property type="component" value="Unassembled WGS sequence"/>
</dbReference>